<dbReference type="Proteomes" id="UP000638732">
    <property type="component" value="Unassembled WGS sequence"/>
</dbReference>
<dbReference type="AlphaFoldDB" id="A0A965ZDN1"/>
<accession>A0A965ZDN1</accession>
<sequence>MSIQEENMQAYEQLLPIFLAEAEELFGPKNDYIFIGIGYHNHPPRMYMFDKDPFSGEEYYKVDLYGVGAINDRKDGIFQLSHEVVHLLSPVPQDTDENDVNRVNYLEEGMATYFAKRVTERETADYDFCNNAMLKDEKYFTAYMRYQSLKEIDTEAVKKLRTIQPIIPLIQAEDFVAAGLDVPQNLINALLEKFPE</sequence>
<reference evidence="1" key="2">
    <citation type="submission" date="2020-10" db="EMBL/GenBank/DDBJ databases">
        <title>Mucilaginibacter sp. nov., isolated from soil.</title>
        <authorList>
            <person name="Jeon C.O."/>
        </authorList>
    </citation>
    <scope>NUCLEOTIDE SEQUENCE</scope>
    <source>
        <strain evidence="1">R11</strain>
    </source>
</reference>
<dbReference type="EMBL" id="WWEO01000034">
    <property type="protein sequence ID" value="NCD68099.1"/>
    <property type="molecule type" value="Genomic_DNA"/>
</dbReference>
<gene>
    <name evidence="1" type="ORF">GSY63_01875</name>
</gene>
<proteinExistence type="predicted"/>
<evidence type="ECO:0000313" key="2">
    <source>
        <dbReference type="Proteomes" id="UP000638732"/>
    </source>
</evidence>
<organism evidence="1 2">
    <name type="scientific">Mucilaginibacter agri</name>
    <dbReference type="NCBI Taxonomy" id="2695265"/>
    <lineage>
        <taxon>Bacteria</taxon>
        <taxon>Pseudomonadati</taxon>
        <taxon>Bacteroidota</taxon>
        <taxon>Sphingobacteriia</taxon>
        <taxon>Sphingobacteriales</taxon>
        <taxon>Sphingobacteriaceae</taxon>
        <taxon>Mucilaginibacter</taxon>
    </lineage>
</organism>
<comment type="caution">
    <text evidence="1">The sequence shown here is derived from an EMBL/GenBank/DDBJ whole genome shotgun (WGS) entry which is preliminary data.</text>
</comment>
<name>A0A965ZDN1_9SPHI</name>
<dbReference type="RefSeq" id="WP_166584125.1">
    <property type="nucleotide sequence ID" value="NZ_WWEO01000034.1"/>
</dbReference>
<evidence type="ECO:0000313" key="1">
    <source>
        <dbReference type="EMBL" id="NCD68099.1"/>
    </source>
</evidence>
<reference evidence="1" key="1">
    <citation type="submission" date="2020-01" db="EMBL/GenBank/DDBJ databases">
        <authorList>
            <person name="Seo Y.L."/>
        </authorList>
    </citation>
    <scope>NUCLEOTIDE SEQUENCE</scope>
    <source>
        <strain evidence="1">R11</strain>
    </source>
</reference>
<protein>
    <submittedName>
        <fullName evidence="1">Uncharacterized protein</fullName>
    </submittedName>
</protein>
<keyword evidence="2" id="KW-1185">Reference proteome</keyword>